<proteinExistence type="predicted"/>
<organism evidence="1">
    <name type="scientific">Arundo donax</name>
    <name type="common">Giant reed</name>
    <name type="synonym">Donax arundinaceus</name>
    <dbReference type="NCBI Taxonomy" id="35708"/>
    <lineage>
        <taxon>Eukaryota</taxon>
        <taxon>Viridiplantae</taxon>
        <taxon>Streptophyta</taxon>
        <taxon>Embryophyta</taxon>
        <taxon>Tracheophyta</taxon>
        <taxon>Spermatophyta</taxon>
        <taxon>Magnoliopsida</taxon>
        <taxon>Liliopsida</taxon>
        <taxon>Poales</taxon>
        <taxon>Poaceae</taxon>
        <taxon>PACMAD clade</taxon>
        <taxon>Arundinoideae</taxon>
        <taxon>Arundineae</taxon>
        <taxon>Arundo</taxon>
    </lineage>
</organism>
<protein>
    <submittedName>
        <fullName evidence="1">Uncharacterized protein</fullName>
    </submittedName>
</protein>
<name>A0A0A9IIB4_ARUDO</name>
<reference evidence="1" key="1">
    <citation type="submission" date="2014-09" db="EMBL/GenBank/DDBJ databases">
        <authorList>
            <person name="Magalhaes I.L.F."/>
            <person name="Oliveira U."/>
            <person name="Santos F.R."/>
            <person name="Vidigal T.H.D.A."/>
            <person name="Brescovit A.D."/>
            <person name="Santos A.J."/>
        </authorList>
    </citation>
    <scope>NUCLEOTIDE SEQUENCE</scope>
    <source>
        <tissue evidence="1">Shoot tissue taken approximately 20 cm above the soil surface</tissue>
    </source>
</reference>
<accession>A0A0A9IIB4</accession>
<dbReference type="EMBL" id="GBRH01177698">
    <property type="protein sequence ID" value="JAE20198.1"/>
    <property type="molecule type" value="Transcribed_RNA"/>
</dbReference>
<sequence length="50" mass="5769">MCAFPTFMFKELEHSTSRFYSRAIVVLAAFARCGRLRGAVPFFIILFFVC</sequence>
<evidence type="ECO:0000313" key="1">
    <source>
        <dbReference type="EMBL" id="JAE20198.1"/>
    </source>
</evidence>
<reference evidence="1" key="2">
    <citation type="journal article" date="2015" name="Data Brief">
        <title>Shoot transcriptome of the giant reed, Arundo donax.</title>
        <authorList>
            <person name="Barrero R.A."/>
            <person name="Guerrero F.D."/>
            <person name="Moolhuijzen P."/>
            <person name="Goolsby J.A."/>
            <person name="Tidwell J."/>
            <person name="Bellgard S.E."/>
            <person name="Bellgard M.I."/>
        </authorList>
    </citation>
    <scope>NUCLEOTIDE SEQUENCE</scope>
    <source>
        <tissue evidence="1">Shoot tissue taken approximately 20 cm above the soil surface</tissue>
    </source>
</reference>
<dbReference type="AlphaFoldDB" id="A0A0A9IIB4"/>